<proteinExistence type="predicted"/>
<evidence type="ECO:0000313" key="10">
    <source>
        <dbReference type="Proteomes" id="UP000019141"/>
    </source>
</evidence>
<dbReference type="Gene3D" id="3.30.70.1450">
    <property type="entry name" value="Regulator of K+ conductance, C-terminal domain"/>
    <property type="match status" value="2"/>
</dbReference>
<sequence length="451" mass="49189">MRLVIVGAGEVGYHIASRLSRERHDVTVIDQSQPLIERLQEELDVLAYRGHGASAVTLEQAGIAQSDMLIAVTNSDEVNLVSCLLAREYGVGKRIARINDPDFQRSRLVEAGRSIGIDLLINPSQAVAEEIWHLIKSPGAEEAADFLGGEVKLLSFRVQPTAPIAHQQLRDFALRLEPSQSFLIVAIQRERTTIIPTGNTVIEPHDHLLVIGKANRLHEHLHWFGATPQPTRKVLIIGGGRVGLQVAQRLESDPIDYQVKLLERHAAQCQVLAERLSHTLVLHGDATDVKVLQEEGIADMDAVVVVTNDEGTNLIAALLAKTHGARSVMTLIQRPDLVPLVAALGIDAAISPRLITAGSILRYLRRGEVLSVFTSIHTEAETLEMVAAPRSKAVGRPLYKLKLPAGIIIGAVAHGDEIVIPRGDTVIEAHDRVIVFTLPEVVTQAEKWFSG</sequence>
<evidence type="ECO:0000313" key="9">
    <source>
        <dbReference type="EMBL" id="ETX01727.1"/>
    </source>
</evidence>
<dbReference type="GO" id="GO:0015079">
    <property type="term" value="F:potassium ion transmembrane transporter activity"/>
    <property type="evidence" value="ECO:0007669"/>
    <property type="project" value="InterPro"/>
</dbReference>
<keyword evidence="6" id="KW-0406">Ion transport</keyword>
<reference evidence="9 10" key="1">
    <citation type="journal article" date="2014" name="Nature">
        <title>An environmental bacterial taxon with a large and distinct metabolic repertoire.</title>
        <authorList>
            <person name="Wilson M.C."/>
            <person name="Mori T."/>
            <person name="Ruckert C."/>
            <person name="Uria A.R."/>
            <person name="Helf M.J."/>
            <person name="Takada K."/>
            <person name="Gernert C."/>
            <person name="Steffens U.A."/>
            <person name="Heycke N."/>
            <person name="Schmitt S."/>
            <person name="Rinke C."/>
            <person name="Helfrich E.J."/>
            <person name="Brachmann A.O."/>
            <person name="Gurgui C."/>
            <person name="Wakimoto T."/>
            <person name="Kracht M."/>
            <person name="Crusemann M."/>
            <person name="Hentschel U."/>
            <person name="Abe I."/>
            <person name="Matsunaga S."/>
            <person name="Kalinowski J."/>
            <person name="Takeyama H."/>
            <person name="Piel J."/>
        </authorList>
    </citation>
    <scope>NUCLEOTIDE SEQUENCE [LARGE SCALE GENOMIC DNA]</scope>
    <source>
        <strain evidence="10">TSY1</strain>
    </source>
</reference>
<dbReference type="SUPFAM" id="SSF51735">
    <property type="entry name" value="NAD(P)-binding Rossmann-fold domains"/>
    <property type="match status" value="2"/>
</dbReference>
<accession>W4LWH8</accession>
<feature type="domain" description="RCK C-terminal" evidence="8">
    <location>
        <begin position="141"/>
        <end position="227"/>
    </location>
</feature>
<keyword evidence="5" id="KW-0520">NAD</keyword>
<dbReference type="InterPro" id="IPR036291">
    <property type="entry name" value="NAD(P)-bd_dom_sf"/>
</dbReference>
<name>W4LWH8_ENTF1</name>
<dbReference type="PROSITE" id="PS51201">
    <property type="entry name" value="RCK_N"/>
    <property type="match status" value="2"/>
</dbReference>
<organism evidence="9 10">
    <name type="scientific">Entotheonella factor</name>
    <dbReference type="NCBI Taxonomy" id="1429438"/>
    <lineage>
        <taxon>Bacteria</taxon>
        <taxon>Pseudomonadati</taxon>
        <taxon>Nitrospinota/Tectimicrobiota group</taxon>
        <taxon>Candidatus Tectimicrobiota</taxon>
        <taxon>Candidatus Entotheonellia</taxon>
        <taxon>Candidatus Entotheonellales</taxon>
        <taxon>Candidatus Entotheonellaceae</taxon>
        <taxon>Candidatus Entotheonella</taxon>
    </lineage>
</organism>
<dbReference type="InterPro" id="IPR050721">
    <property type="entry name" value="Trk_Ktr_HKT_K-transport"/>
</dbReference>
<dbReference type="InterPro" id="IPR006036">
    <property type="entry name" value="K_uptake_TrkA"/>
</dbReference>
<dbReference type="PATRIC" id="fig|1429438.4.peg.1365"/>
<dbReference type="HOGENOM" id="CLU_046525_0_3_7"/>
<dbReference type="PROSITE" id="PS51202">
    <property type="entry name" value="RCK_C"/>
    <property type="match status" value="2"/>
</dbReference>
<feature type="domain" description="RCK N-terminal" evidence="7">
    <location>
        <begin position="1"/>
        <end position="121"/>
    </location>
</feature>
<dbReference type="EMBL" id="AZHW01000205">
    <property type="protein sequence ID" value="ETX01727.1"/>
    <property type="molecule type" value="Genomic_DNA"/>
</dbReference>
<dbReference type="Proteomes" id="UP000019141">
    <property type="component" value="Unassembled WGS sequence"/>
</dbReference>
<dbReference type="InterPro" id="IPR036721">
    <property type="entry name" value="RCK_C_sf"/>
</dbReference>
<dbReference type="PANTHER" id="PTHR43833:SF5">
    <property type="entry name" value="TRK SYSTEM POTASSIUM UPTAKE PROTEIN TRKA"/>
    <property type="match status" value="1"/>
</dbReference>
<gene>
    <name evidence="9" type="ORF">ETSY1_06170</name>
</gene>
<dbReference type="NCBIfam" id="NF007031">
    <property type="entry name" value="PRK09496.1-2"/>
    <property type="match status" value="1"/>
</dbReference>
<evidence type="ECO:0000256" key="6">
    <source>
        <dbReference type="ARBA" id="ARBA00023065"/>
    </source>
</evidence>
<evidence type="ECO:0000256" key="4">
    <source>
        <dbReference type="ARBA" id="ARBA00022958"/>
    </source>
</evidence>
<feature type="domain" description="RCK C-terminal" evidence="8">
    <location>
        <begin position="370"/>
        <end position="451"/>
    </location>
</feature>
<dbReference type="NCBIfam" id="NF007039">
    <property type="entry name" value="PRK09496.3-2"/>
    <property type="match status" value="1"/>
</dbReference>
<dbReference type="Pfam" id="PF02254">
    <property type="entry name" value="TrkA_N"/>
    <property type="match status" value="2"/>
</dbReference>
<evidence type="ECO:0000259" key="7">
    <source>
        <dbReference type="PROSITE" id="PS51201"/>
    </source>
</evidence>
<dbReference type="GO" id="GO:0005886">
    <property type="term" value="C:plasma membrane"/>
    <property type="evidence" value="ECO:0007669"/>
    <property type="project" value="InterPro"/>
</dbReference>
<dbReference type="AlphaFoldDB" id="W4LWH8"/>
<feature type="domain" description="RCK N-terminal" evidence="7">
    <location>
        <begin position="231"/>
        <end position="350"/>
    </location>
</feature>
<keyword evidence="3" id="KW-0633">Potassium transport</keyword>
<evidence type="ECO:0000256" key="3">
    <source>
        <dbReference type="ARBA" id="ARBA00022538"/>
    </source>
</evidence>
<dbReference type="NCBIfam" id="NF007041">
    <property type="entry name" value="PRK09496.3-4"/>
    <property type="match status" value="1"/>
</dbReference>
<evidence type="ECO:0000256" key="1">
    <source>
        <dbReference type="ARBA" id="ARBA00017378"/>
    </source>
</evidence>
<dbReference type="NCBIfam" id="NF007032">
    <property type="entry name" value="PRK09496.1-4"/>
    <property type="match status" value="1"/>
</dbReference>
<dbReference type="PRINTS" id="PR00335">
    <property type="entry name" value="KUPTAKETRKA"/>
</dbReference>
<keyword evidence="2" id="KW-0813">Transport</keyword>
<evidence type="ECO:0000259" key="8">
    <source>
        <dbReference type="PROSITE" id="PS51202"/>
    </source>
</evidence>
<dbReference type="PANTHER" id="PTHR43833">
    <property type="entry name" value="POTASSIUM CHANNEL PROTEIN 2-RELATED-RELATED"/>
    <property type="match status" value="1"/>
</dbReference>
<dbReference type="SUPFAM" id="SSF116726">
    <property type="entry name" value="TrkA C-terminal domain-like"/>
    <property type="match status" value="2"/>
</dbReference>
<evidence type="ECO:0000256" key="5">
    <source>
        <dbReference type="ARBA" id="ARBA00023027"/>
    </source>
</evidence>
<protein>
    <recommendedName>
        <fullName evidence="1">Trk system potassium uptake protein TrkA</fullName>
    </recommendedName>
</protein>
<dbReference type="InterPro" id="IPR006037">
    <property type="entry name" value="RCK_C"/>
</dbReference>
<dbReference type="Pfam" id="PF02080">
    <property type="entry name" value="TrkA_C"/>
    <property type="match status" value="2"/>
</dbReference>
<keyword evidence="10" id="KW-1185">Reference proteome</keyword>
<dbReference type="InterPro" id="IPR003148">
    <property type="entry name" value="RCK_N"/>
</dbReference>
<evidence type="ECO:0000256" key="2">
    <source>
        <dbReference type="ARBA" id="ARBA00022448"/>
    </source>
</evidence>
<dbReference type="Gene3D" id="3.40.50.720">
    <property type="entry name" value="NAD(P)-binding Rossmann-like Domain"/>
    <property type="match status" value="2"/>
</dbReference>
<comment type="caution">
    <text evidence="9">The sequence shown here is derived from an EMBL/GenBank/DDBJ whole genome shotgun (WGS) entry which is preliminary data.</text>
</comment>
<keyword evidence="4" id="KW-0630">Potassium</keyword>